<keyword evidence="3" id="KW-0520">NAD</keyword>
<dbReference type="SUPFAM" id="SSF51735">
    <property type="entry name" value="NAD(P)-binding Rossmann-fold domains"/>
    <property type="match status" value="1"/>
</dbReference>
<dbReference type="PANTHER" id="PTHR43180:SF28">
    <property type="entry name" value="NAD(P)-BINDING ROSSMANN-FOLD SUPERFAMILY PROTEIN"/>
    <property type="match status" value="1"/>
</dbReference>
<evidence type="ECO:0000313" key="5">
    <source>
        <dbReference type="EMBL" id="ONK63415.1"/>
    </source>
</evidence>
<dbReference type="EMBL" id="CM007387">
    <property type="protein sequence ID" value="ONK63415.1"/>
    <property type="molecule type" value="Genomic_DNA"/>
</dbReference>
<dbReference type="PRINTS" id="PR00081">
    <property type="entry name" value="GDHRDH"/>
</dbReference>
<gene>
    <name evidence="5" type="ORF">A4U43_C07F14900</name>
</gene>
<evidence type="ECO:0000256" key="2">
    <source>
        <dbReference type="ARBA" id="ARBA00023002"/>
    </source>
</evidence>
<evidence type="ECO:0000256" key="4">
    <source>
        <dbReference type="ARBA" id="ARBA00023098"/>
    </source>
</evidence>
<keyword evidence="2" id="KW-0560">Oxidoreductase</keyword>
<comment type="similarity">
    <text evidence="1">Belongs to the short-chain dehydrogenases/reductases (SDR) family.</text>
</comment>
<dbReference type="GO" id="GO:0016491">
    <property type="term" value="F:oxidoreductase activity"/>
    <property type="evidence" value="ECO:0007669"/>
    <property type="project" value="UniProtKB-KW"/>
</dbReference>
<dbReference type="AlphaFoldDB" id="A0A5P1EC06"/>
<dbReference type="GO" id="GO:0006629">
    <property type="term" value="P:lipid metabolic process"/>
    <property type="evidence" value="ECO:0007669"/>
    <property type="project" value="UniProtKB-KW"/>
</dbReference>
<dbReference type="InterPro" id="IPR002347">
    <property type="entry name" value="SDR_fam"/>
</dbReference>
<protein>
    <submittedName>
        <fullName evidence="5">Uncharacterized protein</fullName>
    </submittedName>
</protein>
<dbReference type="Gene3D" id="3.40.50.720">
    <property type="entry name" value="NAD(P)-binding Rossmann-like Domain"/>
    <property type="match status" value="1"/>
</dbReference>
<evidence type="ECO:0000256" key="3">
    <source>
        <dbReference type="ARBA" id="ARBA00023027"/>
    </source>
</evidence>
<keyword evidence="6" id="KW-1185">Reference proteome</keyword>
<evidence type="ECO:0000313" key="6">
    <source>
        <dbReference type="Proteomes" id="UP000243459"/>
    </source>
</evidence>
<dbReference type="InterPro" id="IPR036291">
    <property type="entry name" value="NAD(P)-bd_dom_sf"/>
</dbReference>
<keyword evidence="4" id="KW-0443">Lipid metabolism</keyword>
<sequence length="209" mass="22069">MSPKISYISSAVDPLCVLPPRPALPRSSCTTTRLSRPGSLAPSFTALDLSDFDRTMAVNLRSVIAGIKHAARVMIPQQSGCILCTASLTGVMGGMAPHDYSISKAAVIGAVRSAAAEMGRHGIRINCISPHAIATPMGVDAMRKLAPELGEEEAVEVLEGCGELKGEVPRREDVGGRGVVLRRSETAKFVSGHNFVVDGGFTAFKRLKI</sequence>
<dbReference type="PANTHER" id="PTHR43180">
    <property type="entry name" value="3-OXOACYL-(ACYL-CARRIER-PROTEIN) REDUCTASE (AFU_ORTHOLOGUE AFUA_6G11210)"/>
    <property type="match status" value="1"/>
</dbReference>
<accession>A0A5P1EC06</accession>
<name>A0A5P1EC06_ASPOF</name>
<dbReference type="Gramene" id="ONK63415">
    <property type="protein sequence ID" value="ONK63415"/>
    <property type="gene ID" value="A4U43_C07F14900"/>
</dbReference>
<proteinExistence type="inferred from homology"/>
<evidence type="ECO:0000256" key="1">
    <source>
        <dbReference type="ARBA" id="ARBA00006484"/>
    </source>
</evidence>
<dbReference type="OMA" id="HRYTASK"/>
<dbReference type="Proteomes" id="UP000243459">
    <property type="component" value="Chromosome 7"/>
</dbReference>
<reference evidence="6" key="1">
    <citation type="journal article" date="2017" name="Nat. Commun.">
        <title>The asparagus genome sheds light on the origin and evolution of a young Y chromosome.</title>
        <authorList>
            <person name="Harkess A."/>
            <person name="Zhou J."/>
            <person name="Xu C."/>
            <person name="Bowers J.E."/>
            <person name="Van der Hulst R."/>
            <person name="Ayyampalayam S."/>
            <person name="Mercati F."/>
            <person name="Riccardi P."/>
            <person name="McKain M.R."/>
            <person name="Kakrana A."/>
            <person name="Tang H."/>
            <person name="Ray J."/>
            <person name="Groenendijk J."/>
            <person name="Arikit S."/>
            <person name="Mathioni S.M."/>
            <person name="Nakano M."/>
            <person name="Shan H."/>
            <person name="Telgmann-Rauber A."/>
            <person name="Kanno A."/>
            <person name="Yue Z."/>
            <person name="Chen H."/>
            <person name="Li W."/>
            <person name="Chen Y."/>
            <person name="Xu X."/>
            <person name="Zhang Y."/>
            <person name="Luo S."/>
            <person name="Chen H."/>
            <person name="Gao J."/>
            <person name="Mao Z."/>
            <person name="Pires J.C."/>
            <person name="Luo M."/>
            <person name="Kudrna D."/>
            <person name="Wing R.A."/>
            <person name="Meyers B.C."/>
            <person name="Yi K."/>
            <person name="Kong H."/>
            <person name="Lavrijsen P."/>
            <person name="Sunseri F."/>
            <person name="Falavigna A."/>
            <person name="Ye Y."/>
            <person name="Leebens-Mack J.H."/>
            <person name="Chen G."/>
        </authorList>
    </citation>
    <scope>NUCLEOTIDE SEQUENCE [LARGE SCALE GENOMIC DNA]</scope>
    <source>
        <strain evidence="6">cv. DH0086</strain>
    </source>
</reference>
<organism evidence="5 6">
    <name type="scientific">Asparagus officinalis</name>
    <name type="common">Garden asparagus</name>
    <dbReference type="NCBI Taxonomy" id="4686"/>
    <lineage>
        <taxon>Eukaryota</taxon>
        <taxon>Viridiplantae</taxon>
        <taxon>Streptophyta</taxon>
        <taxon>Embryophyta</taxon>
        <taxon>Tracheophyta</taxon>
        <taxon>Spermatophyta</taxon>
        <taxon>Magnoliopsida</taxon>
        <taxon>Liliopsida</taxon>
        <taxon>Asparagales</taxon>
        <taxon>Asparagaceae</taxon>
        <taxon>Asparagoideae</taxon>
        <taxon>Asparagus</taxon>
    </lineage>
</organism>
<dbReference type="Pfam" id="PF13561">
    <property type="entry name" value="adh_short_C2"/>
    <property type="match status" value="1"/>
</dbReference>